<sequence>MRLLVAEDQSMLRDALCQLLLLQEDVEDVLQAGDGQEAIRLLETHPVDIAILDIEMPIKTGLEVLEWAKRQQPQIKVVIVTTFKRPGYFERALKAGVDAYVLKERRITDLMATLHAVLAGQKEYSPELMEGILTHPNPLSPQEKAVLKEVAKGASNQEIADRLFLSNGTIRNYMSAILTKLDAENRTEAAKIAQEKGWL</sequence>
<dbReference type="InterPro" id="IPR000792">
    <property type="entry name" value="Tscrpt_reg_LuxR_C"/>
</dbReference>
<dbReference type="SUPFAM" id="SSF46894">
    <property type="entry name" value="C-terminal effector domain of the bipartite response regulators"/>
    <property type="match status" value="1"/>
</dbReference>
<dbReference type="InterPro" id="IPR036388">
    <property type="entry name" value="WH-like_DNA-bd_sf"/>
</dbReference>
<dbReference type="CDD" id="cd06170">
    <property type="entry name" value="LuxR_C_like"/>
    <property type="match status" value="1"/>
</dbReference>
<dbReference type="InterPro" id="IPR039420">
    <property type="entry name" value="WalR-like"/>
</dbReference>
<dbReference type="PROSITE" id="PS50043">
    <property type="entry name" value="HTH_LUXR_2"/>
    <property type="match status" value="1"/>
</dbReference>
<dbReference type="GO" id="GO:0006355">
    <property type="term" value="P:regulation of DNA-templated transcription"/>
    <property type="evidence" value="ECO:0007669"/>
    <property type="project" value="InterPro"/>
</dbReference>
<evidence type="ECO:0000256" key="4">
    <source>
        <dbReference type="ARBA" id="ARBA00023125"/>
    </source>
</evidence>
<dbReference type="Proteomes" id="UP000460220">
    <property type="component" value="Unassembled WGS sequence"/>
</dbReference>
<proteinExistence type="predicted"/>
<dbReference type="Pfam" id="PF00072">
    <property type="entry name" value="Response_reg"/>
    <property type="match status" value="1"/>
</dbReference>
<evidence type="ECO:0000256" key="1">
    <source>
        <dbReference type="ARBA" id="ARBA00022553"/>
    </source>
</evidence>
<keyword evidence="3" id="KW-0805">Transcription regulation</keyword>
<evidence type="ECO:0000313" key="7">
    <source>
        <dbReference type="EMBL" id="MTR66731.1"/>
    </source>
</evidence>
<gene>
    <name evidence="7" type="ORF">GMC73_05555</name>
</gene>
<keyword evidence="2" id="KW-0902">Two-component regulatory system</keyword>
<dbReference type="SMART" id="SM00448">
    <property type="entry name" value="REC"/>
    <property type="match status" value="1"/>
</dbReference>
<dbReference type="Pfam" id="PF00196">
    <property type="entry name" value="GerE"/>
    <property type="match status" value="1"/>
</dbReference>
<keyword evidence="5" id="KW-0804">Transcription</keyword>
<dbReference type="PANTHER" id="PTHR43214">
    <property type="entry name" value="TWO-COMPONENT RESPONSE REGULATOR"/>
    <property type="match status" value="1"/>
</dbReference>
<dbReference type="CDD" id="cd19930">
    <property type="entry name" value="REC_DesR-like"/>
    <property type="match status" value="1"/>
</dbReference>
<dbReference type="RefSeq" id="WP_003013932.1">
    <property type="nucleotide sequence ID" value="NZ_JAHDAE010000021.1"/>
</dbReference>
<keyword evidence="1 6" id="KW-0597">Phosphoprotein</keyword>
<dbReference type="EMBL" id="WMYY01000005">
    <property type="protein sequence ID" value="MTR66731.1"/>
    <property type="molecule type" value="Genomic_DNA"/>
</dbReference>
<evidence type="ECO:0000256" key="2">
    <source>
        <dbReference type="ARBA" id="ARBA00023012"/>
    </source>
</evidence>
<dbReference type="GO" id="GO:0003677">
    <property type="term" value="F:DNA binding"/>
    <property type="evidence" value="ECO:0007669"/>
    <property type="project" value="UniProtKB-KW"/>
</dbReference>
<name>A0A414JV36_STRPA</name>
<evidence type="ECO:0000256" key="5">
    <source>
        <dbReference type="ARBA" id="ARBA00023163"/>
    </source>
</evidence>
<dbReference type="Gene3D" id="1.10.10.10">
    <property type="entry name" value="Winged helix-like DNA-binding domain superfamily/Winged helix DNA-binding domain"/>
    <property type="match status" value="1"/>
</dbReference>
<dbReference type="InterPro" id="IPR016032">
    <property type="entry name" value="Sig_transdc_resp-reg_C-effctor"/>
</dbReference>
<organism evidence="7 8">
    <name type="scientific">Streptococcus parasanguinis</name>
    <dbReference type="NCBI Taxonomy" id="1318"/>
    <lineage>
        <taxon>Bacteria</taxon>
        <taxon>Bacillati</taxon>
        <taxon>Bacillota</taxon>
        <taxon>Bacilli</taxon>
        <taxon>Lactobacillales</taxon>
        <taxon>Streptococcaceae</taxon>
        <taxon>Streptococcus</taxon>
    </lineage>
</organism>
<feature type="modified residue" description="4-aspartylphosphate" evidence="6">
    <location>
        <position position="53"/>
    </location>
</feature>
<protein>
    <submittedName>
        <fullName evidence="7">Response regulator</fullName>
    </submittedName>
</protein>
<dbReference type="PROSITE" id="PS00622">
    <property type="entry name" value="HTH_LUXR_1"/>
    <property type="match status" value="1"/>
</dbReference>
<dbReference type="AlphaFoldDB" id="A0A414JV36"/>
<dbReference type="PROSITE" id="PS50110">
    <property type="entry name" value="RESPONSE_REGULATORY"/>
    <property type="match status" value="1"/>
</dbReference>
<dbReference type="PANTHER" id="PTHR43214:SF42">
    <property type="entry name" value="TRANSCRIPTIONAL REGULATORY PROTEIN DESR"/>
    <property type="match status" value="1"/>
</dbReference>
<evidence type="ECO:0000256" key="3">
    <source>
        <dbReference type="ARBA" id="ARBA00023015"/>
    </source>
</evidence>
<reference evidence="7 8" key="1">
    <citation type="journal article" date="2019" name="Nat. Med.">
        <title>A library of human gut bacterial isolates paired with longitudinal multiomics data enables mechanistic microbiome research.</title>
        <authorList>
            <person name="Poyet M."/>
            <person name="Groussin M."/>
            <person name="Gibbons S.M."/>
            <person name="Avila-Pacheco J."/>
            <person name="Jiang X."/>
            <person name="Kearney S.M."/>
            <person name="Perrotta A.R."/>
            <person name="Berdy B."/>
            <person name="Zhao S."/>
            <person name="Lieberman T.D."/>
            <person name="Swanson P.K."/>
            <person name="Smith M."/>
            <person name="Roesemann S."/>
            <person name="Alexander J.E."/>
            <person name="Rich S.A."/>
            <person name="Livny J."/>
            <person name="Vlamakis H."/>
            <person name="Clish C."/>
            <person name="Bullock K."/>
            <person name="Deik A."/>
            <person name="Scott J."/>
            <person name="Pierce K.A."/>
            <person name="Xavier R.J."/>
            <person name="Alm E.J."/>
        </authorList>
    </citation>
    <scope>NUCLEOTIDE SEQUENCE [LARGE SCALE GENOMIC DNA]</scope>
    <source>
        <strain evidence="7 8">BIOML-A12</strain>
    </source>
</reference>
<dbReference type="InterPro" id="IPR001789">
    <property type="entry name" value="Sig_transdc_resp-reg_receiver"/>
</dbReference>
<comment type="caution">
    <text evidence="7">The sequence shown here is derived from an EMBL/GenBank/DDBJ whole genome shotgun (WGS) entry which is preliminary data.</text>
</comment>
<evidence type="ECO:0000313" key="8">
    <source>
        <dbReference type="Proteomes" id="UP000460220"/>
    </source>
</evidence>
<dbReference type="Gene3D" id="3.40.50.2300">
    <property type="match status" value="1"/>
</dbReference>
<dbReference type="SMART" id="SM00421">
    <property type="entry name" value="HTH_LUXR"/>
    <property type="match status" value="1"/>
</dbReference>
<dbReference type="PRINTS" id="PR00038">
    <property type="entry name" value="HTHLUXR"/>
</dbReference>
<keyword evidence="4" id="KW-0238">DNA-binding</keyword>
<dbReference type="GO" id="GO:0000160">
    <property type="term" value="P:phosphorelay signal transduction system"/>
    <property type="evidence" value="ECO:0007669"/>
    <property type="project" value="UniProtKB-KW"/>
</dbReference>
<accession>A0A414JV36</accession>
<dbReference type="SUPFAM" id="SSF52172">
    <property type="entry name" value="CheY-like"/>
    <property type="match status" value="1"/>
</dbReference>
<evidence type="ECO:0000256" key="6">
    <source>
        <dbReference type="PROSITE-ProRule" id="PRU00169"/>
    </source>
</evidence>
<dbReference type="InterPro" id="IPR011006">
    <property type="entry name" value="CheY-like_superfamily"/>
</dbReference>